<accession>A0A2S4Q057</accession>
<feature type="compositionally biased region" description="Polar residues" evidence="1">
    <location>
        <begin position="15"/>
        <end position="30"/>
    </location>
</feature>
<evidence type="ECO:0000313" key="3">
    <source>
        <dbReference type="Proteomes" id="UP000237438"/>
    </source>
</evidence>
<dbReference type="Proteomes" id="UP000237438">
    <property type="component" value="Unassembled WGS sequence"/>
</dbReference>
<feature type="non-terminal residue" evidence="2">
    <location>
        <position position="431"/>
    </location>
</feature>
<reference evidence="2 3" key="1">
    <citation type="submission" date="2017-10" db="EMBL/GenBank/DDBJ databases">
        <title>Development of genomic resources for the powdery mildew, Erysiphe pulchra.</title>
        <authorList>
            <person name="Wadl P.A."/>
            <person name="Mack B.M."/>
            <person name="Moore G."/>
            <person name="Beltz S.B."/>
        </authorList>
    </citation>
    <scope>NUCLEOTIDE SEQUENCE [LARGE SCALE GENOMIC DNA]</scope>
    <source>
        <strain evidence="2">Cflorida</strain>
    </source>
</reference>
<name>A0A2S4Q057_9PEZI</name>
<protein>
    <submittedName>
        <fullName evidence="2">Uncharacterized protein</fullName>
    </submittedName>
</protein>
<gene>
    <name evidence="2" type="ORF">EPUL_000256</name>
</gene>
<organism evidence="2 3">
    <name type="scientific">Erysiphe pulchra</name>
    <dbReference type="NCBI Taxonomy" id="225359"/>
    <lineage>
        <taxon>Eukaryota</taxon>
        <taxon>Fungi</taxon>
        <taxon>Dikarya</taxon>
        <taxon>Ascomycota</taxon>
        <taxon>Pezizomycotina</taxon>
        <taxon>Leotiomycetes</taxon>
        <taxon>Erysiphales</taxon>
        <taxon>Erysiphaceae</taxon>
        <taxon>Erysiphe</taxon>
    </lineage>
</organism>
<feature type="region of interest" description="Disordered" evidence="1">
    <location>
        <begin position="1"/>
        <end position="64"/>
    </location>
</feature>
<dbReference type="EMBL" id="PEDP01000092">
    <property type="protein sequence ID" value="POS87636.1"/>
    <property type="molecule type" value="Genomic_DNA"/>
</dbReference>
<dbReference type="OrthoDB" id="3600087at2759"/>
<evidence type="ECO:0000313" key="2">
    <source>
        <dbReference type="EMBL" id="POS87636.1"/>
    </source>
</evidence>
<keyword evidence="3" id="KW-1185">Reference proteome</keyword>
<sequence length="431" mass="47719">MRYTRGKRPLEEFPQATQSVAPNPFYSQPLQGVANLAPPRSQSLSAATPADARSSPQGIEIESEDPFCTPIPNTPPGTLTAALDYGVVARETARITREKTIKKSVDGFEKLLLSAIEDLTASRSISIGAKSSGTQYIPRPFHKSQPSKQTAINTYAEILKKDATFAKRPNQGEHNRPRNIATDRRVLIRLDKNNSMRDHKPNAYATSSGVALVARDESKIKVLVQPVPKNVQSILGNGLQVDNNALIEETERITGSESSEVFRLSYDVEIAPKRLTASSALAQNMLKIVRPYLPHMSALQDASIAEDLIKQTTQSVLRDQLDKKQQAFPEADPFRTFGAWFPDHADKLEVVLPDEAQMAETTNELTRTNQPKTRYWRAPIEFKSSKYGSATIRLNSIRVPYVAGRLYGESYVYMGLPDAIRAKILEAAVGK</sequence>
<dbReference type="AlphaFoldDB" id="A0A2S4Q057"/>
<comment type="caution">
    <text evidence="2">The sequence shown here is derived from an EMBL/GenBank/DDBJ whole genome shotgun (WGS) entry which is preliminary data.</text>
</comment>
<evidence type="ECO:0000256" key="1">
    <source>
        <dbReference type="SAM" id="MobiDB-lite"/>
    </source>
</evidence>
<proteinExistence type="predicted"/>